<accession>V8C7K7</accession>
<dbReference type="AlphaFoldDB" id="V8C7K7"/>
<feature type="signal peptide" evidence="3">
    <location>
        <begin position="1"/>
        <end position="24"/>
    </location>
</feature>
<comment type="similarity">
    <text evidence="1">Belongs to the membrane fusion protein (MFP) (TC 8.A.1) family.</text>
</comment>
<sequence length="386" mass="42280">MKKLNKDFIFFVLAFGIFACALSAAPNATKPQNTAQKGTAIEALPIKQGSLNKNESFIGSVRFKEVSSIASSSQGIVKSVFFSIGQSVKKGQKLLSLDTDLLAQDISIKRAKIADARYTLERQKNELERYKNLLHSQSISIQQYENLEYEIKSQEARIQALEGELAISKTQIAQKTIYAPFEGIIVEQGVRVGEWVKEGQAICQILNSRDTEVIIDVSSAVVGKLSLKQKVDLLIGGKSHSGQISALIPKADSLSRTFPVHIAVRNDGSFLDGMAAQARLDISGQAQEEQKGGQAGFLVPRDSIVYSAGKPHIFIVQTISQAMQARIVPITIITTQGSFALIKSLKQPLKENDLVVVRGQDSLKDGSQVWITNPRKISYKDSYPKS</sequence>
<dbReference type="EMBL" id="AZJI01000005">
    <property type="protein sequence ID" value="ETD23398.1"/>
    <property type="molecule type" value="Genomic_DNA"/>
</dbReference>
<dbReference type="GO" id="GO:1990281">
    <property type="term" value="C:efflux pump complex"/>
    <property type="evidence" value="ECO:0007669"/>
    <property type="project" value="TreeGrafter"/>
</dbReference>
<reference evidence="5 6" key="1">
    <citation type="journal article" date="2014" name="Genome Announc.">
        <title>Draft genome sequences of six enterohepatic helicobacter species isolated from humans and one from rhesus macaques.</title>
        <authorList>
            <person name="Shen Z."/>
            <person name="Sheh A."/>
            <person name="Young S.K."/>
            <person name="Abouelliel A."/>
            <person name="Ward D.V."/>
            <person name="Earl A.M."/>
            <person name="Fox J.G."/>
        </authorList>
    </citation>
    <scope>NUCLEOTIDE SEQUENCE [LARGE SCALE GENOMIC DNA]</scope>
    <source>
        <strain evidence="5 6">MIT 99-5501</strain>
    </source>
</reference>
<dbReference type="HOGENOM" id="CLU_018816_14_4_7"/>
<dbReference type="GO" id="GO:0015562">
    <property type="term" value="F:efflux transmembrane transporter activity"/>
    <property type="evidence" value="ECO:0007669"/>
    <property type="project" value="TreeGrafter"/>
</dbReference>
<evidence type="ECO:0000256" key="1">
    <source>
        <dbReference type="ARBA" id="ARBA00009477"/>
    </source>
</evidence>
<feature type="chain" id="PRO_5004767277" description="CzcB-like barrel-sandwich hybrid domain-containing protein" evidence="3">
    <location>
        <begin position="25"/>
        <end position="386"/>
    </location>
</feature>
<keyword evidence="2" id="KW-0175">Coiled coil</keyword>
<keyword evidence="6" id="KW-1185">Reference proteome</keyword>
<dbReference type="InterPro" id="IPR058647">
    <property type="entry name" value="BSH_CzcB-like"/>
</dbReference>
<dbReference type="SUPFAM" id="SSF111369">
    <property type="entry name" value="HlyD-like secretion proteins"/>
    <property type="match status" value="1"/>
</dbReference>
<evidence type="ECO:0000313" key="6">
    <source>
        <dbReference type="Proteomes" id="UP000018731"/>
    </source>
</evidence>
<dbReference type="Proteomes" id="UP000018731">
    <property type="component" value="Unassembled WGS sequence"/>
</dbReference>
<evidence type="ECO:0000256" key="3">
    <source>
        <dbReference type="SAM" id="SignalP"/>
    </source>
</evidence>
<dbReference type="PATRIC" id="fig|1357400.3.peg.1617"/>
<protein>
    <recommendedName>
        <fullName evidence="4">CzcB-like barrel-sandwich hybrid domain-containing protein</fullName>
    </recommendedName>
</protein>
<dbReference type="PANTHER" id="PTHR30469">
    <property type="entry name" value="MULTIDRUG RESISTANCE PROTEIN MDTA"/>
    <property type="match status" value="1"/>
</dbReference>
<keyword evidence="3" id="KW-0732">Signal</keyword>
<dbReference type="NCBIfam" id="TIGR01730">
    <property type="entry name" value="RND_mfp"/>
    <property type="match status" value="1"/>
</dbReference>
<dbReference type="PROSITE" id="PS51257">
    <property type="entry name" value="PROKAR_LIPOPROTEIN"/>
    <property type="match status" value="1"/>
</dbReference>
<dbReference type="Gene3D" id="2.40.30.170">
    <property type="match status" value="1"/>
</dbReference>
<dbReference type="Gene3D" id="2.40.50.100">
    <property type="match status" value="1"/>
</dbReference>
<dbReference type="OrthoDB" id="5318766at2"/>
<dbReference type="eggNOG" id="COG0845">
    <property type="taxonomic scope" value="Bacteria"/>
</dbReference>
<proteinExistence type="inferred from homology"/>
<dbReference type="STRING" id="1357400.HMPREF2086_01200"/>
<dbReference type="InterPro" id="IPR006143">
    <property type="entry name" value="RND_pump_MFP"/>
</dbReference>
<dbReference type="Gene3D" id="2.40.420.20">
    <property type="match status" value="1"/>
</dbReference>
<gene>
    <name evidence="5" type="ORF">HMPREF2086_01200</name>
</gene>
<dbReference type="Pfam" id="PF25973">
    <property type="entry name" value="BSH_CzcB"/>
    <property type="match status" value="1"/>
</dbReference>
<dbReference type="PANTHER" id="PTHR30469:SF15">
    <property type="entry name" value="HLYD FAMILY OF SECRETION PROTEINS"/>
    <property type="match status" value="1"/>
</dbReference>
<name>V8C7K7_9HELI</name>
<dbReference type="Gene3D" id="1.10.287.470">
    <property type="entry name" value="Helix hairpin bin"/>
    <property type="match status" value="1"/>
</dbReference>
<feature type="domain" description="CzcB-like barrel-sandwich hybrid" evidence="4">
    <location>
        <begin position="67"/>
        <end position="205"/>
    </location>
</feature>
<dbReference type="RefSeq" id="WP_023927928.1">
    <property type="nucleotide sequence ID" value="NZ_KI669454.1"/>
</dbReference>
<organism evidence="5 6">
    <name type="scientific">Helicobacter macacae MIT 99-5501</name>
    <dbReference type="NCBI Taxonomy" id="1357400"/>
    <lineage>
        <taxon>Bacteria</taxon>
        <taxon>Pseudomonadati</taxon>
        <taxon>Campylobacterota</taxon>
        <taxon>Epsilonproteobacteria</taxon>
        <taxon>Campylobacterales</taxon>
        <taxon>Helicobacteraceae</taxon>
        <taxon>Helicobacter</taxon>
    </lineage>
</organism>
<feature type="coiled-coil region" evidence="2">
    <location>
        <begin position="113"/>
        <end position="171"/>
    </location>
</feature>
<evidence type="ECO:0000256" key="2">
    <source>
        <dbReference type="SAM" id="Coils"/>
    </source>
</evidence>
<evidence type="ECO:0000259" key="4">
    <source>
        <dbReference type="Pfam" id="PF25973"/>
    </source>
</evidence>
<comment type="caution">
    <text evidence="5">The sequence shown here is derived from an EMBL/GenBank/DDBJ whole genome shotgun (WGS) entry which is preliminary data.</text>
</comment>
<evidence type="ECO:0000313" key="5">
    <source>
        <dbReference type="EMBL" id="ETD23398.1"/>
    </source>
</evidence>